<evidence type="ECO:0000313" key="3">
    <source>
        <dbReference type="Proteomes" id="UP000199642"/>
    </source>
</evidence>
<name>A0A1I2RPC0_9BACT</name>
<evidence type="ECO:0000256" key="1">
    <source>
        <dbReference type="SAM" id="MobiDB-lite"/>
    </source>
</evidence>
<gene>
    <name evidence="2" type="ORF">SAMN04487988_103308</name>
</gene>
<feature type="region of interest" description="Disordered" evidence="1">
    <location>
        <begin position="29"/>
        <end position="65"/>
    </location>
</feature>
<protein>
    <submittedName>
        <fullName evidence="2">Uncharacterized protein</fullName>
    </submittedName>
</protein>
<organism evidence="2 3">
    <name type="scientific">Algoriphagus hitonicola</name>
    <dbReference type="NCBI Taxonomy" id="435880"/>
    <lineage>
        <taxon>Bacteria</taxon>
        <taxon>Pseudomonadati</taxon>
        <taxon>Bacteroidota</taxon>
        <taxon>Cytophagia</taxon>
        <taxon>Cytophagales</taxon>
        <taxon>Cyclobacteriaceae</taxon>
        <taxon>Algoriphagus</taxon>
    </lineage>
</organism>
<sequence>MEKSTLGQLQYILTEDLFLVKEDIPNLIRQTKQNRPHPTESKEYPSEKVESEDTTSIVEEPINPEPIPVKGQFEKGILILYEEDQLSDEIMELLSKILQAVGLSMNSVGLLSSEGLSGRSLEEFNALNAHTVIKFGRIQHPINSLPINNYHIYTEEETEYLFADSLSQIAENKELKGKLWNNLKILFNLA</sequence>
<keyword evidence="3" id="KW-1185">Reference proteome</keyword>
<accession>A0A1I2RPC0</accession>
<dbReference type="EMBL" id="FOPC01000003">
    <property type="protein sequence ID" value="SFG41329.1"/>
    <property type="molecule type" value="Genomic_DNA"/>
</dbReference>
<reference evidence="3" key="1">
    <citation type="submission" date="2016-10" db="EMBL/GenBank/DDBJ databases">
        <authorList>
            <person name="Varghese N."/>
            <person name="Submissions S."/>
        </authorList>
    </citation>
    <scope>NUCLEOTIDE SEQUENCE [LARGE SCALE GENOMIC DNA]</scope>
    <source>
        <strain evidence="3">DSM 19315</strain>
    </source>
</reference>
<dbReference type="AlphaFoldDB" id="A0A1I2RPC0"/>
<dbReference type="RefSeq" id="WP_092789883.1">
    <property type="nucleotide sequence ID" value="NZ_FOPC01000003.1"/>
</dbReference>
<dbReference type="Proteomes" id="UP000199642">
    <property type="component" value="Unassembled WGS sequence"/>
</dbReference>
<dbReference type="OrthoDB" id="824384at2"/>
<evidence type="ECO:0000313" key="2">
    <source>
        <dbReference type="EMBL" id="SFG41329.1"/>
    </source>
</evidence>
<feature type="compositionally biased region" description="Basic and acidic residues" evidence="1">
    <location>
        <begin position="37"/>
        <end position="51"/>
    </location>
</feature>
<dbReference type="STRING" id="435880.SAMN04487988_103308"/>
<proteinExistence type="predicted"/>